<dbReference type="RefSeq" id="WP_147371548.1">
    <property type="nucleotide sequence ID" value="NZ_QWLA01000004.1"/>
</dbReference>
<dbReference type="AlphaFoldDB" id="A0A399EZ20"/>
<evidence type="ECO:0008006" key="4">
    <source>
        <dbReference type="Google" id="ProtNLM"/>
    </source>
</evidence>
<dbReference type="EMBL" id="QWLA01000004">
    <property type="protein sequence ID" value="RIH89268.1"/>
    <property type="molecule type" value="Genomic_DNA"/>
</dbReference>
<feature type="signal peptide" evidence="1">
    <location>
        <begin position="1"/>
        <end position="24"/>
    </location>
</feature>
<name>A0A399EZ20_9DEIN</name>
<keyword evidence="1" id="KW-0732">Signal</keyword>
<organism evidence="2 3">
    <name type="scientific">Calidithermus roseus</name>
    <dbReference type="NCBI Taxonomy" id="1644118"/>
    <lineage>
        <taxon>Bacteria</taxon>
        <taxon>Thermotogati</taxon>
        <taxon>Deinococcota</taxon>
        <taxon>Deinococci</taxon>
        <taxon>Thermales</taxon>
        <taxon>Thermaceae</taxon>
        <taxon>Calidithermus</taxon>
    </lineage>
</organism>
<dbReference type="Proteomes" id="UP000265341">
    <property type="component" value="Unassembled WGS sequence"/>
</dbReference>
<feature type="chain" id="PRO_5017210995" description="Serine hydrolase" evidence="1">
    <location>
        <begin position="25"/>
        <end position="105"/>
    </location>
</feature>
<keyword evidence="3" id="KW-1185">Reference proteome</keyword>
<protein>
    <recommendedName>
        <fullName evidence="4">Serine hydrolase</fullName>
    </recommendedName>
</protein>
<reference evidence="2 3" key="1">
    <citation type="submission" date="2018-08" db="EMBL/GenBank/DDBJ databases">
        <title>Meiothermus roseus NBRC 110900 genome sequencing project.</title>
        <authorList>
            <person name="Da Costa M.S."/>
            <person name="Albuquerque L."/>
            <person name="Raposo P."/>
            <person name="Froufe H.J.C."/>
            <person name="Barroso C.S."/>
            <person name="Egas C."/>
        </authorList>
    </citation>
    <scope>NUCLEOTIDE SEQUENCE [LARGE SCALE GENOMIC DNA]</scope>
    <source>
        <strain evidence="2 3">NBRC 110900</strain>
    </source>
</reference>
<evidence type="ECO:0000313" key="3">
    <source>
        <dbReference type="Proteomes" id="UP000265341"/>
    </source>
</evidence>
<comment type="caution">
    <text evidence="2">The sequence shown here is derived from an EMBL/GenBank/DDBJ whole genome shotgun (WGS) entry which is preliminary data.</text>
</comment>
<evidence type="ECO:0000256" key="1">
    <source>
        <dbReference type="SAM" id="SignalP"/>
    </source>
</evidence>
<sequence>MQKARLILILLVAAYFALTLRPNAGQTTPAPITTAPARQPIASTDWRQEFSTLWARAEQQGYVIAFEPWPAGGGGLLMVYNSGTLVATTSAPYDRLVLTLERLVN</sequence>
<gene>
    <name evidence="2" type="ORF">Mrose_00408</name>
</gene>
<proteinExistence type="predicted"/>
<accession>A0A399EZ20</accession>
<evidence type="ECO:0000313" key="2">
    <source>
        <dbReference type="EMBL" id="RIH89268.1"/>
    </source>
</evidence>